<gene>
    <name evidence="2" type="ORF">EMPS_11238</name>
</gene>
<proteinExistence type="predicted"/>
<dbReference type="Proteomes" id="UP000827284">
    <property type="component" value="Unassembled WGS sequence"/>
</dbReference>
<dbReference type="GO" id="GO:0000462">
    <property type="term" value="P:maturation of SSU-rRNA from tricistronic rRNA transcript (SSU-rRNA, 5.8S rRNA, LSU-rRNA)"/>
    <property type="evidence" value="ECO:0007669"/>
    <property type="project" value="TreeGrafter"/>
</dbReference>
<evidence type="ECO:0000313" key="3">
    <source>
        <dbReference type="Proteomes" id="UP000827284"/>
    </source>
</evidence>
<keyword evidence="2" id="KW-0687">Ribonucleoprotein</keyword>
<dbReference type="GO" id="GO:0032040">
    <property type="term" value="C:small-subunit processome"/>
    <property type="evidence" value="ECO:0007669"/>
    <property type="project" value="TreeGrafter"/>
</dbReference>
<dbReference type="Pfam" id="PF04000">
    <property type="entry name" value="Sas10_Utp3"/>
    <property type="match status" value="1"/>
</dbReference>
<reference evidence="2" key="1">
    <citation type="submission" date="2021-11" db="EMBL/GenBank/DDBJ databases">
        <authorList>
            <person name="Herlambang A."/>
            <person name="Guo Y."/>
            <person name="Takashima Y."/>
            <person name="Nishizawa T."/>
        </authorList>
    </citation>
    <scope>NUCLEOTIDE SEQUENCE</scope>
    <source>
        <strain evidence="2">E1425</strain>
    </source>
</reference>
<dbReference type="OrthoDB" id="203440at2759"/>
<comment type="caution">
    <text evidence="2">The sequence shown here is derived from an EMBL/GenBank/DDBJ whole genome shotgun (WGS) entry which is preliminary data.</text>
</comment>
<feature type="compositionally biased region" description="Basic residues" evidence="1">
    <location>
        <begin position="372"/>
        <end position="386"/>
    </location>
</feature>
<evidence type="ECO:0000256" key="1">
    <source>
        <dbReference type="SAM" id="MobiDB-lite"/>
    </source>
</evidence>
<feature type="compositionally biased region" description="Acidic residues" evidence="1">
    <location>
        <begin position="161"/>
        <end position="172"/>
    </location>
</feature>
<protein>
    <submittedName>
        <fullName evidence="2">U3 small nucleolar ribonucleoprotein protein LCP5</fullName>
    </submittedName>
</protein>
<accession>A0A9P3M1Y4</accession>
<sequence length="386" mass="44055">MSPSKTAADAASEALHQDQVAFKKHLKELSTMVKEIENKLKPTISKVGTKEIDTSKGLSFLEVKYHILLEYITNLSMLMYRKLNGESIQDHGAVLALIEQRTILEKMKPVEQKLKYQIDKLVRAAVVGQQEGEAQMNAEGADPLAFKPNPKNLVMDNSANNEDEEGQDEDRDGEGKTGLYRAPKMAPVHFEEDSSAAAKRLKYQARLQARAAKSRVMKDLVSEFDDRPEEMSLTNDGVHFGMGMDEKQREREEYEETNFTRTMLSKKEINRLRKGTLPHFENEFENLNDFSQIAPLQDDLESSEQRRRNVLARRNERRQAAQARDSDDDEDEGSHRNRNKRSHDGGELFDGLMSDPSKRTKKGRTDFDRSKRNLGRKGNNKGKGRK</sequence>
<dbReference type="InterPro" id="IPR007146">
    <property type="entry name" value="Sas10/Utp3/C1D"/>
</dbReference>
<name>A0A9P3M1Y4_9FUNG</name>
<dbReference type="AlphaFoldDB" id="A0A9P3M1Y4"/>
<keyword evidence="3" id="KW-1185">Reference proteome</keyword>
<dbReference type="EMBL" id="BQFW01000015">
    <property type="protein sequence ID" value="GJJ78879.1"/>
    <property type="molecule type" value="Genomic_DNA"/>
</dbReference>
<organism evidence="2 3">
    <name type="scientific">Entomortierella parvispora</name>
    <dbReference type="NCBI Taxonomy" id="205924"/>
    <lineage>
        <taxon>Eukaryota</taxon>
        <taxon>Fungi</taxon>
        <taxon>Fungi incertae sedis</taxon>
        <taxon>Mucoromycota</taxon>
        <taxon>Mortierellomycotina</taxon>
        <taxon>Mortierellomycetes</taxon>
        <taxon>Mortierellales</taxon>
        <taxon>Mortierellaceae</taxon>
        <taxon>Entomortierella</taxon>
    </lineage>
</organism>
<reference evidence="2" key="2">
    <citation type="journal article" date="2022" name="Microbiol. Resour. Announc.">
        <title>Whole-Genome Sequence of Entomortierella parvispora E1425, a Mucoromycotan Fungus Associated with Burkholderiaceae-Related Endosymbiotic Bacteria.</title>
        <authorList>
            <person name="Herlambang A."/>
            <person name="Guo Y."/>
            <person name="Takashima Y."/>
            <person name="Narisawa K."/>
            <person name="Ohta H."/>
            <person name="Nishizawa T."/>
        </authorList>
    </citation>
    <scope>NUCLEOTIDE SEQUENCE</scope>
    <source>
        <strain evidence="2">E1425</strain>
    </source>
</reference>
<feature type="region of interest" description="Disordered" evidence="1">
    <location>
        <begin position="311"/>
        <end position="386"/>
    </location>
</feature>
<dbReference type="PANTHER" id="PTHR13237:SF9">
    <property type="entry name" value="NEUROGUIDIN"/>
    <property type="match status" value="1"/>
</dbReference>
<dbReference type="PANTHER" id="PTHR13237">
    <property type="entry name" value="SOMETHING ABOUT SILENCING PROTEIN 10-RELATED"/>
    <property type="match status" value="1"/>
</dbReference>
<feature type="region of interest" description="Disordered" evidence="1">
    <location>
        <begin position="134"/>
        <end position="180"/>
    </location>
</feature>
<evidence type="ECO:0000313" key="2">
    <source>
        <dbReference type="EMBL" id="GJJ78879.1"/>
    </source>
</evidence>